<protein>
    <submittedName>
        <fullName evidence="4">CAI-1 autoinducer sensor kinase/phosphatase CqsS</fullName>
        <ecNumber evidence="4">2.7.13.3</ecNumber>
    </submittedName>
</protein>
<dbReference type="EC" id="2.7.13.3" evidence="4"/>
<dbReference type="Gene3D" id="3.40.50.2300">
    <property type="match status" value="1"/>
</dbReference>
<reference evidence="4 5" key="2">
    <citation type="submission" date="2020-05" db="EMBL/GenBank/DDBJ databases">
        <title>Draft genome sequence of Desulfovibrio sp. strainFSS-1.</title>
        <authorList>
            <person name="Shimoshige H."/>
            <person name="Kobayashi H."/>
            <person name="Maekawa T."/>
        </authorList>
    </citation>
    <scope>NUCLEOTIDE SEQUENCE [LARGE SCALE GENOMIC DNA]</scope>
    <source>
        <strain evidence="4 5">SIID29052-01</strain>
    </source>
</reference>
<dbReference type="AlphaFoldDB" id="A0A6V8LQ28"/>
<name>A0A6V8LQ28_9BACT</name>
<evidence type="ECO:0000256" key="2">
    <source>
        <dbReference type="PROSITE-ProRule" id="PRU00169"/>
    </source>
</evidence>
<dbReference type="Proteomes" id="UP000494245">
    <property type="component" value="Unassembled WGS sequence"/>
</dbReference>
<reference evidence="4 5" key="1">
    <citation type="submission" date="2020-04" db="EMBL/GenBank/DDBJ databases">
        <authorList>
            <consortium name="Desulfovibrio sp. FSS-1 genome sequencing consortium"/>
            <person name="Shimoshige H."/>
            <person name="Kobayashi H."/>
            <person name="Maekawa T."/>
        </authorList>
    </citation>
    <scope>NUCLEOTIDE SEQUENCE [LARGE SCALE GENOMIC DNA]</scope>
    <source>
        <strain evidence="4 5">SIID29052-01</strain>
    </source>
</reference>
<dbReference type="PANTHER" id="PTHR45339:SF5">
    <property type="entry name" value="HISTIDINE KINASE"/>
    <property type="match status" value="1"/>
</dbReference>
<dbReference type="InterPro" id="IPR001789">
    <property type="entry name" value="Sig_transdc_resp-reg_receiver"/>
</dbReference>
<keyword evidence="5" id="KW-1185">Reference proteome</keyword>
<comment type="caution">
    <text evidence="4">The sequence shown here is derived from an EMBL/GenBank/DDBJ whole genome shotgun (WGS) entry which is preliminary data.</text>
</comment>
<sequence length="126" mass="13478">MKILVADDDPVNRRLASLLLERAGMEALILPDGLSALEAFREQAFDAVLLDMEMPVLDGPETARRMRAAEAEQGRPPVRILAVTGHTGAEEAARCREAGMDGVIVKPLGPAALARWLGKRPGAPEA</sequence>
<feature type="modified residue" description="4-aspartylphosphate" evidence="2">
    <location>
        <position position="51"/>
    </location>
</feature>
<organism evidence="4 5">
    <name type="scientific">Fundidesulfovibrio magnetotacticus</name>
    <dbReference type="NCBI Taxonomy" id="2730080"/>
    <lineage>
        <taxon>Bacteria</taxon>
        <taxon>Pseudomonadati</taxon>
        <taxon>Thermodesulfobacteriota</taxon>
        <taxon>Desulfovibrionia</taxon>
        <taxon>Desulfovibrionales</taxon>
        <taxon>Desulfovibrionaceae</taxon>
        <taxon>Fundidesulfovibrio</taxon>
    </lineage>
</organism>
<dbReference type="GO" id="GO:0004673">
    <property type="term" value="F:protein histidine kinase activity"/>
    <property type="evidence" value="ECO:0007669"/>
    <property type="project" value="UniProtKB-EC"/>
</dbReference>
<proteinExistence type="predicted"/>
<keyword evidence="4" id="KW-0808">Transferase</keyword>
<feature type="domain" description="Response regulatory" evidence="3">
    <location>
        <begin position="2"/>
        <end position="121"/>
    </location>
</feature>
<evidence type="ECO:0000313" key="5">
    <source>
        <dbReference type="Proteomes" id="UP000494245"/>
    </source>
</evidence>
<dbReference type="Pfam" id="PF00072">
    <property type="entry name" value="Response_reg"/>
    <property type="match status" value="1"/>
</dbReference>
<dbReference type="GO" id="GO:0000160">
    <property type="term" value="P:phosphorelay signal transduction system"/>
    <property type="evidence" value="ECO:0007669"/>
    <property type="project" value="InterPro"/>
</dbReference>
<dbReference type="PANTHER" id="PTHR45339">
    <property type="entry name" value="HYBRID SIGNAL TRANSDUCTION HISTIDINE KINASE J"/>
    <property type="match status" value="1"/>
</dbReference>
<keyword evidence="4" id="KW-0418">Kinase</keyword>
<dbReference type="RefSeq" id="WP_173084890.1">
    <property type="nucleotide sequence ID" value="NZ_BLTE01000011.1"/>
</dbReference>
<evidence type="ECO:0000313" key="4">
    <source>
        <dbReference type="EMBL" id="GFK94633.1"/>
    </source>
</evidence>
<evidence type="ECO:0000256" key="1">
    <source>
        <dbReference type="ARBA" id="ARBA00022553"/>
    </source>
</evidence>
<dbReference type="CDD" id="cd17546">
    <property type="entry name" value="REC_hyHK_CKI1_RcsC-like"/>
    <property type="match status" value="1"/>
</dbReference>
<dbReference type="SMART" id="SM00448">
    <property type="entry name" value="REC"/>
    <property type="match status" value="1"/>
</dbReference>
<dbReference type="InterPro" id="IPR011006">
    <property type="entry name" value="CheY-like_superfamily"/>
</dbReference>
<dbReference type="SUPFAM" id="SSF52172">
    <property type="entry name" value="CheY-like"/>
    <property type="match status" value="1"/>
</dbReference>
<dbReference type="EMBL" id="BLTE01000011">
    <property type="protein sequence ID" value="GFK94633.1"/>
    <property type="molecule type" value="Genomic_DNA"/>
</dbReference>
<keyword evidence="1 2" id="KW-0597">Phosphoprotein</keyword>
<evidence type="ECO:0000259" key="3">
    <source>
        <dbReference type="PROSITE" id="PS50110"/>
    </source>
</evidence>
<gene>
    <name evidence="4" type="primary">cqsS</name>
    <name evidence="4" type="ORF">NNJEOMEG_02480</name>
</gene>
<accession>A0A6V8LQ28</accession>
<dbReference type="PROSITE" id="PS50110">
    <property type="entry name" value="RESPONSE_REGULATORY"/>
    <property type="match status" value="1"/>
</dbReference>